<keyword evidence="3" id="KW-1185">Reference proteome</keyword>
<feature type="region of interest" description="Disordered" evidence="1">
    <location>
        <begin position="18"/>
        <end position="49"/>
    </location>
</feature>
<name>A0A5B7J385_PORTR</name>
<evidence type="ECO:0000256" key="1">
    <source>
        <dbReference type="SAM" id="MobiDB-lite"/>
    </source>
</evidence>
<proteinExistence type="predicted"/>
<evidence type="ECO:0000313" key="2">
    <source>
        <dbReference type="EMBL" id="MPC88067.1"/>
    </source>
</evidence>
<dbReference type="AlphaFoldDB" id="A0A5B7J385"/>
<evidence type="ECO:0000313" key="3">
    <source>
        <dbReference type="Proteomes" id="UP000324222"/>
    </source>
</evidence>
<reference evidence="2 3" key="1">
    <citation type="submission" date="2019-05" db="EMBL/GenBank/DDBJ databases">
        <title>Another draft genome of Portunus trituberculatus and its Hox gene families provides insights of decapod evolution.</title>
        <authorList>
            <person name="Jeong J.-H."/>
            <person name="Song I."/>
            <person name="Kim S."/>
            <person name="Choi T."/>
            <person name="Kim D."/>
            <person name="Ryu S."/>
            <person name="Kim W."/>
        </authorList>
    </citation>
    <scope>NUCLEOTIDE SEQUENCE [LARGE SCALE GENOMIC DNA]</scope>
    <source>
        <tissue evidence="2">Muscle</tissue>
    </source>
</reference>
<protein>
    <submittedName>
        <fullName evidence="2">Uncharacterized protein</fullName>
    </submittedName>
</protein>
<dbReference type="Proteomes" id="UP000324222">
    <property type="component" value="Unassembled WGS sequence"/>
</dbReference>
<gene>
    <name evidence="2" type="ORF">E2C01_082958</name>
</gene>
<accession>A0A5B7J385</accession>
<sequence length="81" mass="9036">MGGVTLFSAWHKYRPASSARASRMDSEPGRLSLTRQPSPRTTLHSSDPNGIMDVNMVDCKLRAKYRVAKREAKYTVVNGIL</sequence>
<dbReference type="EMBL" id="VSRR010076508">
    <property type="protein sequence ID" value="MPC88067.1"/>
    <property type="molecule type" value="Genomic_DNA"/>
</dbReference>
<feature type="compositionally biased region" description="Polar residues" evidence="1">
    <location>
        <begin position="33"/>
        <end position="48"/>
    </location>
</feature>
<comment type="caution">
    <text evidence="2">The sequence shown here is derived from an EMBL/GenBank/DDBJ whole genome shotgun (WGS) entry which is preliminary data.</text>
</comment>
<organism evidence="2 3">
    <name type="scientific">Portunus trituberculatus</name>
    <name type="common">Swimming crab</name>
    <name type="synonym">Neptunus trituberculatus</name>
    <dbReference type="NCBI Taxonomy" id="210409"/>
    <lineage>
        <taxon>Eukaryota</taxon>
        <taxon>Metazoa</taxon>
        <taxon>Ecdysozoa</taxon>
        <taxon>Arthropoda</taxon>
        <taxon>Crustacea</taxon>
        <taxon>Multicrustacea</taxon>
        <taxon>Malacostraca</taxon>
        <taxon>Eumalacostraca</taxon>
        <taxon>Eucarida</taxon>
        <taxon>Decapoda</taxon>
        <taxon>Pleocyemata</taxon>
        <taxon>Brachyura</taxon>
        <taxon>Eubrachyura</taxon>
        <taxon>Portunoidea</taxon>
        <taxon>Portunidae</taxon>
        <taxon>Portuninae</taxon>
        <taxon>Portunus</taxon>
    </lineage>
</organism>